<comment type="caution">
    <text evidence="2">The sequence shown here is derived from an EMBL/GenBank/DDBJ whole genome shotgun (WGS) entry which is preliminary data.</text>
</comment>
<name>A0A940Y8V0_9BURK</name>
<sequence>MTSARATPADAAAELVAVQFALARRGLGLAQAALAGAGRVESLRHYPRGDVIDADNRSQFYYHLHGSSRCPAAEHGHFHLFTRRPDGRFSHLAGLSLDDRGWPLRWFTTNRWVTGETWQWAPALSADIDRFAPRTTGRLAPVARWLGAMVWIHRRGLKALLRRRDAVVARHLLRRDADDFFEDRRHDVLTEQRIDLADTLSRLAGTPPPTPGDN</sequence>
<protein>
    <recommendedName>
        <fullName evidence="1">DUF6969 domain-containing protein</fullName>
    </recommendedName>
</protein>
<dbReference type="AlphaFoldDB" id="A0A940Y8V0"/>
<organism evidence="2 3">
    <name type="scientific">Ideonella alba</name>
    <dbReference type="NCBI Taxonomy" id="2824118"/>
    <lineage>
        <taxon>Bacteria</taxon>
        <taxon>Pseudomonadati</taxon>
        <taxon>Pseudomonadota</taxon>
        <taxon>Betaproteobacteria</taxon>
        <taxon>Burkholderiales</taxon>
        <taxon>Sphaerotilaceae</taxon>
        <taxon>Ideonella</taxon>
    </lineage>
</organism>
<dbReference type="RefSeq" id="WP_210853783.1">
    <property type="nucleotide sequence ID" value="NZ_JAGQDD010000005.1"/>
</dbReference>
<proteinExistence type="predicted"/>
<accession>A0A940Y8V0</accession>
<evidence type="ECO:0000259" key="1">
    <source>
        <dbReference type="Pfam" id="PF22308"/>
    </source>
</evidence>
<dbReference type="Pfam" id="PF22308">
    <property type="entry name" value="DUF6969"/>
    <property type="match status" value="1"/>
</dbReference>
<dbReference type="EMBL" id="JAGQDD010000005">
    <property type="protein sequence ID" value="MBQ0930786.1"/>
    <property type="molecule type" value="Genomic_DNA"/>
</dbReference>
<evidence type="ECO:0000313" key="3">
    <source>
        <dbReference type="Proteomes" id="UP000676246"/>
    </source>
</evidence>
<reference evidence="2 3" key="1">
    <citation type="submission" date="2021-04" db="EMBL/GenBank/DDBJ databases">
        <title>The genome sequence of Ideonella sp. 3Y2.</title>
        <authorList>
            <person name="Liu Y."/>
        </authorList>
    </citation>
    <scope>NUCLEOTIDE SEQUENCE [LARGE SCALE GENOMIC DNA]</scope>
    <source>
        <strain evidence="2 3">3Y2</strain>
    </source>
</reference>
<evidence type="ECO:0000313" key="2">
    <source>
        <dbReference type="EMBL" id="MBQ0930786.1"/>
    </source>
</evidence>
<keyword evidence="3" id="KW-1185">Reference proteome</keyword>
<dbReference type="InterPro" id="IPR054242">
    <property type="entry name" value="DUF6969"/>
</dbReference>
<dbReference type="Proteomes" id="UP000676246">
    <property type="component" value="Unassembled WGS sequence"/>
</dbReference>
<gene>
    <name evidence="2" type="ORF">KAK03_09820</name>
</gene>
<feature type="domain" description="DUF6969" evidence="1">
    <location>
        <begin position="10"/>
        <end position="194"/>
    </location>
</feature>